<comment type="caution">
    <text evidence="1">The sequence shown here is derived from an EMBL/GenBank/DDBJ whole genome shotgun (WGS) entry which is preliminary data.</text>
</comment>
<evidence type="ECO:0000313" key="1">
    <source>
        <dbReference type="EMBL" id="GIY28868.1"/>
    </source>
</evidence>
<protein>
    <submittedName>
        <fullName evidence="1">Uncharacterized protein</fullName>
    </submittedName>
</protein>
<keyword evidence="2" id="KW-1185">Reference proteome</keyword>
<dbReference type="AlphaFoldDB" id="A0AAV4S2X1"/>
<gene>
    <name evidence="1" type="ORF">CDAR_388881</name>
</gene>
<proteinExistence type="predicted"/>
<organism evidence="1 2">
    <name type="scientific">Caerostris darwini</name>
    <dbReference type="NCBI Taxonomy" id="1538125"/>
    <lineage>
        <taxon>Eukaryota</taxon>
        <taxon>Metazoa</taxon>
        <taxon>Ecdysozoa</taxon>
        <taxon>Arthropoda</taxon>
        <taxon>Chelicerata</taxon>
        <taxon>Arachnida</taxon>
        <taxon>Araneae</taxon>
        <taxon>Araneomorphae</taxon>
        <taxon>Entelegynae</taxon>
        <taxon>Araneoidea</taxon>
        <taxon>Araneidae</taxon>
        <taxon>Caerostris</taxon>
    </lineage>
</organism>
<reference evidence="1 2" key="1">
    <citation type="submission" date="2021-06" db="EMBL/GenBank/DDBJ databases">
        <title>Caerostris darwini draft genome.</title>
        <authorList>
            <person name="Kono N."/>
            <person name="Arakawa K."/>
        </authorList>
    </citation>
    <scope>NUCLEOTIDE SEQUENCE [LARGE SCALE GENOMIC DNA]</scope>
</reference>
<name>A0AAV4S2X1_9ARAC</name>
<accession>A0AAV4S2X1</accession>
<evidence type="ECO:0000313" key="2">
    <source>
        <dbReference type="Proteomes" id="UP001054837"/>
    </source>
</evidence>
<dbReference type="Proteomes" id="UP001054837">
    <property type="component" value="Unassembled WGS sequence"/>
</dbReference>
<dbReference type="EMBL" id="BPLQ01007231">
    <property type="protein sequence ID" value="GIY28868.1"/>
    <property type="molecule type" value="Genomic_DNA"/>
</dbReference>
<sequence length="130" mass="15195">MGIEFDTQPLCRTKSYSVYTEYDQINLLVVLEGDERKERPPQDVNLHKSRSKSSMQITSMRKDLKYAFFFSWRVREATAEVEDMETDPSCMILGRKEARGIGYLLLSFANRRDPRRSGAVRSLRPRKRKG</sequence>